<comment type="similarity">
    <text evidence="2 5">Belongs to the aldose epimerase family.</text>
</comment>
<dbReference type="EC" id="5.1.3.3" evidence="5"/>
<dbReference type="EMBL" id="WNKX01000007">
    <property type="protein sequence ID" value="MTW11138.1"/>
    <property type="molecule type" value="Genomic_DNA"/>
</dbReference>
<evidence type="ECO:0000313" key="10">
    <source>
        <dbReference type="Proteomes" id="UP000472320"/>
    </source>
</evidence>
<dbReference type="InterPro" id="IPR015443">
    <property type="entry name" value="Aldose_1-epimerase"/>
</dbReference>
<organism evidence="9 10">
    <name type="scientific">Massilia eburnea</name>
    <dbReference type="NCBI Taxonomy" id="1776165"/>
    <lineage>
        <taxon>Bacteria</taxon>
        <taxon>Pseudomonadati</taxon>
        <taxon>Pseudomonadota</taxon>
        <taxon>Betaproteobacteria</taxon>
        <taxon>Burkholderiales</taxon>
        <taxon>Oxalobacteraceae</taxon>
        <taxon>Telluria group</taxon>
        <taxon>Massilia</taxon>
    </lineage>
</organism>
<comment type="pathway">
    <text evidence="1 5">Carbohydrate metabolism; hexose metabolism.</text>
</comment>
<evidence type="ECO:0000313" key="9">
    <source>
        <dbReference type="EMBL" id="MTW11138.1"/>
    </source>
</evidence>
<evidence type="ECO:0000256" key="8">
    <source>
        <dbReference type="PIRSR" id="PIRSR005096-3"/>
    </source>
</evidence>
<comment type="catalytic activity">
    <reaction evidence="5">
        <text>alpha-D-glucose = beta-D-glucose</text>
        <dbReference type="Rhea" id="RHEA:10264"/>
        <dbReference type="ChEBI" id="CHEBI:15903"/>
        <dbReference type="ChEBI" id="CHEBI:17925"/>
        <dbReference type="EC" id="5.1.3.3"/>
    </reaction>
</comment>
<keyword evidence="3 5" id="KW-0413">Isomerase</keyword>
<dbReference type="OrthoDB" id="9779408at2"/>
<dbReference type="NCBIfam" id="NF008277">
    <property type="entry name" value="PRK11055.1"/>
    <property type="match status" value="1"/>
</dbReference>
<evidence type="ECO:0000256" key="2">
    <source>
        <dbReference type="ARBA" id="ARBA00006206"/>
    </source>
</evidence>
<name>A0A6L6QF75_9BURK</name>
<evidence type="ECO:0000256" key="4">
    <source>
        <dbReference type="ARBA" id="ARBA00023277"/>
    </source>
</evidence>
<dbReference type="SUPFAM" id="SSF74650">
    <property type="entry name" value="Galactose mutarotase-like"/>
    <property type="match status" value="1"/>
</dbReference>
<gene>
    <name evidence="9" type="ORF">GM658_11035</name>
</gene>
<proteinExistence type="inferred from homology"/>
<dbReference type="GO" id="GO:0030246">
    <property type="term" value="F:carbohydrate binding"/>
    <property type="evidence" value="ECO:0007669"/>
    <property type="project" value="InterPro"/>
</dbReference>
<dbReference type="InterPro" id="IPR008183">
    <property type="entry name" value="Aldose_1/G6P_1-epimerase"/>
</dbReference>
<evidence type="ECO:0000256" key="1">
    <source>
        <dbReference type="ARBA" id="ARBA00005028"/>
    </source>
</evidence>
<dbReference type="Pfam" id="PF01263">
    <property type="entry name" value="Aldose_epim"/>
    <property type="match status" value="1"/>
</dbReference>
<dbReference type="PANTHER" id="PTHR10091">
    <property type="entry name" value="ALDOSE-1-EPIMERASE"/>
    <property type="match status" value="1"/>
</dbReference>
<dbReference type="AlphaFoldDB" id="A0A6L6QF75"/>
<feature type="binding site" evidence="8">
    <location>
        <begin position="182"/>
        <end position="184"/>
    </location>
    <ligand>
        <name>beta-D-galactose</name>
        <dbReference type="ChEBI" id="CHEBI:27667"/>
    </ligand>
</feature>
<dbReference type="InterPro" id="IPR047215">
    <property type="entry name" value="Galactose_mutarotase-like"/>
</dbReference>
<evidence type="ECO:0000256" key="3">
    <source>
        <dbReference type="ARBA" id="ARBA00023235"/>
    </source>
</evidence>
<comment type="caution">
    <text evidence="9">The sequence shown here is derived from an EMBL/GenBank/DDBJ whole genome shotgun (WGS) entry which is preliminary data.</text>
</comment>
<sequence length="345" mass="37210">MKPSVSEAPFGKLADGSPITEFSLDNGAGMVLGVLNYGCIIRRWTVTPADGRAVGLVLGFDTAEEYERDRTYRGALVGRFANRIAGGRFELDGAVFQLSQNEGPHHLHGGRCGFHKRLWQASPSVEEDRARVNLYRLSLAGEEGYPGNLLVMVTYELLASGALRCFYQAVSDGATPVSISQHSYFNLAGKGDVLSHELYIDAEYYLPVRDDLIPVGGAAAVTGGPFDFRQPRKIGDALLADDSQLKLAGGYDHNFVLTGIPGPQAILADPGSGRRLDIYTDCPGLQFYSGQYMDVPHAGLCLEPQQFPDAPNHASFPSLICRPGEPCSMSTLYVVNQGGGRGADY</sequence>
<feature type="binding site" evidence="8">
    <location>
        <begin position="82"/>
        <end position="83"/>
    </location>
    <ligand>
        <name>beta-D-galactose</name>
        <dbReference type="ChEBI" id="CHEBI:27667"/>
    </ligand>
</feature>
<dbReference type="InterPro" id="IPR011013">
    <property type="entry name" value="Gal_mutarotase_sf_dom"/>
</dbReference>
<feature type="active site" description="Proton donor" evidence="6">
    <location>
        <position position="182"/>
    </location>
</feature>
<keyword evidence="10" id="KW-1185">Reference proteome</keyword>
<protein>
    <recommendedName>
        <fullName evidence="5">Aldose 1-epimerase</fullName>
        <ecNumber evidence="5">5.1.3.3</ecNumber>
    </recommendedName>
</protein>
<evidence type="ECO:0000256" key="7">
    <source>
        <dbReference type="PIRSR" id="PIRSR005096-2"/>
    </source>
</evidence>
<evidence type="ECO:0000256" key="6">
    <source>
        <dbReference type="PIRSR" id="PIRSR005096-1"/>
    </source>
</evidence>
<dbReference type="GO" id="GO:0006006">
    <property type="term" value="P:glucose metabolic process"/>
    <property type="evidence" value="ECO:0007669"/>
    <property type="project" value="TreeGrafter"/>
</dbReference>
<reference evidence="9 10" key="1">
    <citation type="submission" date="2019-11" db="EMBL/GenBank/DDBJ databases">
        <title>Type strains purchased from KCTC, JCM and DSMZ.</title>
        <authorList>
            <person name="Lu H."/>
        </authorList>
    </citation>
    <scope>NUCLEOTIDE SEQUENCE [LARGE SCALE GENOMIC DNA]</scope>
    <source>
        <strain evidence="9 10">JCM 31587</strain>
    </source>
</reference>
<keyword evidence="4 5" id="KW-0119">Carbohydrate metabolism</keyword>
<dbReference type="RefSeq" id="WP_155454103.1">
    <property type="nucleotide sequence ID" value="NZ_WNKX01000007.1"/>
</dbReference>
<dbReference type="GO" id="GO:0033499">
    <property type="term" value="P:galactose catabolic process via UDP-galactose, Leloir pathway"/>
    <property type="evidence" value="ECO:0007669"/>
    <property type="project" value="TreeGrafter"/>
</dbReference>
<dbReference type="PANTHER" id="PTHR10091:SF0">
    <property type="entry name" value="GALACTOSE MUTAROTASE"/>
    <property type="match status" value="1"/>
</dbReference>
<dbReference type="PIRSF" id="PIRSF005096">
    <property type="entry name" value="GALM"/>
    <property type="match status" value="1"/>
</dbReference>
<evidence type="ECO:0000256" key="5">
    <source>
        <dbReference type="PIRNR" id="PIRNR005096"/>
    </source>
</evidence>
<accession>A0A6L6QF75</accession>
<dbReference type="GO" id="GO:0004034">
    <property type="term" value="F:aldose 1-epimerase activity"/>
    <property type="evidence" value="ECO:0007669"/>
    <property type="project" value="UniProtKB-EC"/>
</dbReference>
<dbReference type="Proteomes" id="UP000472320">
    <property type="component" value="Unassembled WGS sequence"/>
</dbReference>
<dbReference type="CDD" id="cd09019">
    <property type="entry name" value="galactose_mutarotase_like"/>
    <property type="match status" value="1"/>
</dbReference>
<dbReference type="UniPathway" id="UPA00242"/>
<dbReference type="InterPro" id="IPR014718">
    <property type="entry name" value="GH-type_carb-bd"/>
</dbReference>
<feature type="binding site" evidence="7">
    <location>
        <position position="252"/>
    </location>
    <ligand>
        <name>beta-D-galactose</name>
        <dbReference type="ChEBI" id="CHEBI:27667"/>
    </ligand>
</feature>
<feature type="active site" description="Proton acceptor" evidence="6">
    <location>
        <position position="303"/>
    </location>
</feature>
<dbReference type="Gene3D" id="2.70.98.10">
    <property type="match status" value="1"/>
</dbReference>